<organism evidence="6 7">
    <name type="scientific">Paraburkholderia dipogonis</name>
    <dbReference type="NCBI Taxonomy" id="1211383"/>
    <lineage>
        <taxon>Bacteria</taxon>
        <taxon>Pseudomonadati</taxon>
        <taxon>Pseudomonadota</taxon>
        <taxon>Betaproteobacteria</taxon>
        <taxon>Burkholderiales</taxon>
        <taxon>Burkholderiaceae</taxon>
        <taxon>Paraburkholderia</taxon>
    </lineage>
</organism>
<dbReference type="Pfam" id="PF03446">
    <property type="entry name" value="NAD_binding_2"/>
    <property type="match status" value="1"/>
</dbReference>
<comment type="caution">
    <text evidence="6">The sequence shown here is derived from an EMBL/GenBank/DDBJ whole genome shotgun (WGS) entry which is preliminary data.</text>
</comment>
<dbReference type="Pfam" id="PF14833">
    <property type="entry name" value="NAD_binding_11"/>
    <property type="match status" value="1"/>
</dbReference>
<dbReference type="InterPro" id="IPR013328">
    <property type="entry name" value="6PGD_dom2"/>
</dbReference>
<reference evidence="6 7" key="1">
    <citation type="submission" date="2019-03" db="EMBL/GenBank/DDBJ databases">
        <title>Complete Genome Sequence of Paraburkholderia dipogonis ICMP 19430T, a Nitrogen-fixing Symbiont of the South African Invasive Legume Dipogon lignosus in New Zealand.</title>
        <authorList>
            <person name="De Meyer S.E."/>
        </authorList>
    </citation>
    <scope>NUCLEOTIDE SEQUENCE [LARGE SCALE GENOMIC DNA]</scope>
    <source>
        <strain evidence="6 7">ICMP 19430</strain>
    </source>
</reference>
<dbReference type="Gene3D" id="3.40.50.720">
    <property type="entry name" value="NAD(P)-binding Rossmann-like Domain"/>
    <property type="match status" value="1"/>
</dbReference>
<dbReference type="GO" id="GO:0051287">
    <property type="term" value="F:NAD binding"/>
    <property type="evidence" value="ECO:0007669"/>
    <property type="project" value="InterPro"/>
</dbReference>
<keyword evidence="2" id="KW-0520">NAD</keyword>
<dbReference type="SUPFAM" id="SSF51735">
    <property type="entry name" value="NAD(P)-binding Rossmann-fold domains"/>
    <property type="match status" value="1"/>
</dbReference>
<dbReference type="PIRSF" id="PIRSF000103">
    <property type="entry name" value="HIBADH"/>
    <property type="match status" value="1"/>
</dbReference>
<sequence>MKVAFIGVGRMGGRMAARLVAAGHQLRVFDPSQAAVDALASKGAIAAKSPADAAQDAERILLSLPSPKTLRDAVTGETGVLQTAAEGAIIVDFSTVDPATTKEIAAAAAAKKVSFVDSPVSGGVAGAENGKLVLMVGGSPEVIEKLNSIFEVLAGRVVHCGDTGAGQLTKLSHNLLTAINTVALGEVLTASVKAGAKLDVLCDVLTAGLAGSKMLDYLPKTLFTEQRPANFAIDLMHKDIKLCLDEFSNLPMPLGQLVLQTYNAARAKGLGGKDSTSVNEIYEELLGVRLSLPAAQQAK</sequence>
<feature type="domain" description="3-hydroxyisobutyrate dehydrogenase-like NAD-binding" evidence="5">
    <location>
        <begin position="164"/>
        <end position="278"/>
    </location>
</feature>
<evidence type="ECO:0000313" key="6">
    <source>
        <dbReference type="EMBL" id="TFE40018.1"/>
    </source>
</evidence>
<dbReference type="InterPro" id="IPR006115">
    <property type="entry name" value="6PGDH_NADP-bd"/>
</dbReference>
<dbReference type="Gene3D" id="1.10.1040.10">
    <property type="entry name" value="N-(1-d-carboxylethyl)-l-norvaline Dehydrogenase, domain 2"/>
    <property type="match status" value="1"/>
</dbReference>
<dbReference type="GeneID" id="97303105"/>
<evidence type="ECO:0000256" key="1">
    <source>
        <dbReference type="ARBA" id="ARBA00023002"/>
    </source>
</evidence>
<dbReference type="SUPFAM" id="SSF48179">
    <property type="entry name" value="6-phosphogluconate dehydrogenase C-terminal domain-like"/>
    <property type="match status" value="1"/>
</dbReference>
<gene>
    <name evidence="6" type="ORF">E2553_24840</name>
</gene>
<evidence type="ECO:0000313" key="7">
    <source>
        <dbReference type="Proteomes" id="UP000297385"/>
    </source>
</evidence>
<evidence type="ECO:0000259" key="5">
    <source>
        <dbReference type="Pfam" id="PF14833"/>
    </source>
</evidence>
<dbReference type="RefSeq" id="WP_134461447.1">
    <property type="nucleotide sequence ID" value="NZ_JBHMFL010000169.1"/>
</dbReference>
<dbReference type="GO" id="GO:0050661">
    <property type="term" value="F:NADP binding"/>
    <property type="evidence" value="ECO:0007669"/>
    <property type="project" value="InterPro"/>
</dbReference>
<dbReference type="EMBL" id="SNVI01000002">
    <property type="protein sequence ID" value="TFE40018.1"/>
    <property type="molecule type" value="Genomic_DNA"/>
</dbReference>
<keyword evidence="1" id="KW-0560">Oxidoreductase</keyword>
<evidence type="ECO:0000259" key="4">
    <source>
        <dbReference type="Pfam" id="PF03446"/>
    </source>
</evidence>
<protein>
    <submittedName>
        <fullName evidence="6">NAD(P)-dependent oxidoreductase</fullName>
    </submittedName>
</protein>
<accession>A0A4Y8MRH9</accession>
<evidence type="ECO:0000256" key="3">
    <source>
        <dbReference type="PIRSR" id="PIRSR000103-1"/>
    </source>
</evidence>
<feature type="domain" description="6-phosphogluconate dehydrogenase NADP-binding" evidence="4">
    <location>
        <begin position="2"/>
        <end position="161"/>
    </location>
</feature>
<evidence type="ECO:0000256" key="2">
    <source>
        <dbReference type="ARBA" id="ARBA00023027"/>
    </source>
</evidence>
<dbReference type="InterPro" id="IPR008927">
    <property type="entry name" value="6-PGluconate_DH-like_C_sf"/>
</dbReference>
<dbReference type="Proteomes" id="UP000297385">
    <property type="component" value="Unassembled WGS sequence"/>
</dbReference>
<dbReference type="InterPro" id="IPR029154">
    <property type="entry name" value="HIBADH-like_NADP-bd"/>
</dbReference>
<proteinExistence type="predicted"/>
<feature type="active site" evidence="3">
    <location>
        <position position="170"/>
    </location>
</feature>
<dbReference type="PANTHER" id="PTHR43060:SF15">
    <property type="entry name" value="3-HYDROXYISOBUTYRATE DEHYDROGENASE-LIKE 1, MITOCHONDRIAL-RELATED"/>
    <property type="match status" value="1"/>
</dbReference>
<dbReference type="PANTHER" id="PTHR43060">
    <property type="entry name" value="3-HYDROXYISOBUTYRATE DEHYDROGENASE-LIKE 1, MITOCHONDRIAL-RELATED"/>
    <property type="match status" value="1"/>
</dbReference>
<dbReference type="InterPro" id="IPR015815">
    <property type="entry name" value="HIBADH-related"/>
</dbReference>
<dbReference type="GO" id="GO:0016491">
    <property type="term" value="F:oxidoreductase activity"/>
    <property type="evidence" value="ECO:0007669"/>
    <property type="project" value="UniProtKB-KW"/>
</dbReference>
<name>A0A4Y8MRH9_9BURK</name>
<dbReference type="AlphaFoldDB" id="A0A4Y8MRH9"/>
<dbReference type="InterPro" id="IPR036291">
    <property type="entry name" value="NAD(P)-bd_dom_sf"/>
</dbReference>